<feature type="signal peptide" evidence="1">
    <location>
        <begin position="1"/>
        <end position="17"/>
    </location>
</feature>
<dbReference type="RefSeq" id="XP_029241234.1">
    <property type="nucleotide sequence ID" value="XM_029378967.1"/>
</dbReference>
<evidence type="ECO:0000313" key="2">
    <source>
        <dbReference type="EMBL" id="RNF09895.1"/>
    </source>
</evidence>
<dbReference type="GeneID" id="40325877"/>
<dbReference type="EMBL" id="MKGL01000040">
    <property type="protein sequence ID" value="RNF09895.1"/>
    <property type="molecule type" value="Genomic_DNA"/>
</dbReference>
<reference evidence="2 3" key="1">
    <citation type="journal article" date="2018" name="BMC Genomics">
        <title>Genomic comparison of Trypanosoma conorhini and Trypanosoma rangeli to Trypanosoma cruzi strains of high and low virulence.</title>
        <authorList>
            <person name="Bradwell K.R."/>
            <person name="Koparde V.N."/>
            <person name="Matveyev A.V."/>
            <person name="Serrano M.G."/>
            <person name="Alves J.M."/>
            <person name="Parikh H."/>
            <person name="Huang B."/>
            <person name="Lee V."/>
            <person name="Espinosa-Alvarez O."/>
            <person name="Ortiz P.A."/>
            <person name="Costa-Martins A.G."/>
            <person name="Teixeira M.M."/>
            <person name="Buck G.A."/>
        </authorList>
    </citation>
    <scope>NUCLEOTIDE SEQUENCE [LARGE SCALE GENOMIC DNA]</scope>
    <source>
        <strain evidence="2 3">AM80</strain>
    </source>
</reference>
<sequence>MFLFLSVRVCLVQFCLGIGCRRCLGCGLLLGEILRGCSFNRFHGPCCAERCGGGGGSKGTVSPLVVNDCCFTVFPFLFCYGLLWQGYEGMSDSDTSSLYSSFFSCEATALPVEPQCELPCIMRCMRFNRLSLPLNFALSPRVVCRC</sequence>
<name>A0A3R7NQ98_TRYRA</name>
<dbReference type="Proteomes" id="UP000283634">
    <property type="component" value="Unassembled WGS sequence"/>
</dbReference>
<dbReference type="AlphaFoldDB" id="A0A3R7NQ98"/>
<organism evidence="2 3">
    <name type="scientific">Trypanosoma rangeli</name>
    <dbReference type="NCBI Taxonomy" id="5698"/>
    <lineage>
        <taxon>Eukaryota</taxon>
        <taxon>Discoba</taxon>
        <taxon>Euglenozoa</taxon>
        <taxon>Kinetoplastea</taxon>
        <taxon>Metakinetoplastina</taxon>
        <taxon>Trypanosomatida</taxon>
        <taxon>Trypanosomatidae</taxon>
        <taxon>Trypanosoma</taxon>
        <taxon>Herpetosoma</taxon>
    </lineage>
</organism>
<evidence type="ECO:0008006" key="4">
    <source>
        <dbReference type="Google" id="ProtNLM"/>
    </source>
</evidence>
<proteinExistence type="predicted"/>
<protein>
    <recommendedName>
        <fullName evidence="4">Secreted protein</fullName>
    </recommendedName>
</protein>
<comment type="caution">
    <text evidence="2">The sequence shown here is derived from an EMBL/GenBank/DDBJ whole genome shotgun (WGS) entry which is preliminary data.</text>
</comment>
<keyword evidence="1" id="KW-0732">Signal</keyword>
<accession>A0A3R7NQ98</accession>
<evidence type="ECO:0000313" key="3">
    <source>
        <dbReference type="Proteomes" id="UP000283634"/>
    </source>
</evidence>
<keyword evidence="3" id="KW-1185">Reference proteome</keyword>
<gene>
    <name evidence="2" type="ORF">TraAM80_01944</name>
</gene>
<feature type="chain" id="PRO_5018589740" description="Secreted protein" evidence="1">
    <location>
        <begin position="18"/>
        <end position="146"/>
    </location>
</feature>
<evidence type="ECO:0000256" key="1">
    <source>
        <dbReference type="SAM" id="SignalP"/>
    </source>
</evidence>